<feature type="non-terminal residue" evidence="10">
    <location>
        <position position="1"/>
    </location>
</feature>
<dbReference type="EMBL" id="KZ357014">
    <property type="protein sequence ID" value="PIO59751.1"/>
    <property type="molecule type" value="Genomic_DNA"/>
</dbReference>
<sequence length="365" mass="41632">LSQVLEFQRPPGSAKDVLGDELLDAVNAVVEELHESDATTKKATKNTLISKLMSHEKATFDEATGAQMQEMLDDKAIQGLLSSVAADAKPPSVTTNKVMQERQERRGLLLLRKEIFYQAVQSGIKSTEAQKLAENAVNEAQERLAAQRKAQLEGLEIAEETEKQQKVKRAEEEQRFYDYAYQMAEKMLYQDDILGDGSKARKTIKPDPAVPSLLKGSKRLGIWKNLEGCQDHSLGFWSEWDHRAARIMNQSLGPENSFEEQIEWTEQGKQWPYPIDNEYMLGHEAEVPFYEHIFLERHLAGLGLPKDGPIAHFMELVCVGMSKNPYMTIEKKMDHLKWFANFFNEEKQKLIKKLHEEEQLAAQQA</sequence>
<evidence type="ECO:0000256" key="9">
    <source>
        <dbReference type="SAM" id="Coils"/>
    </source>
</evidence>
<dbReference type="AlphaFoldDB" id="A0A2G9TP56"/>
<dbReference type="GO" id="GO:0003735">
    <property type="term" value="F:structural constituent of ribosome"/>
    <property type="evidence" value="ECO:0007669"/>
    <property type="project" value="InterPro"/>
</dbReference>
<evidence type="ECO:0000256" key="3">
    <source>
        <dbReference type="ARBA" id="ARBA00022946"/>
    </source>
</evidence>
<comment type="similarity">
    <text evidence="2">Belongs to the mitochondrion-specific ribosomal protein mS31 family.</text>
</comment>
<proteinExistence type="inferred from homology"/>
<reference evidence="10 11" key="1">
    <citation type="submission" date="2015-09" db="EMBL/GenBank/DDBJ databases">
        <title>Draft genome of the parasitic nematode Teladorsagia circumcincta isolate WARC Sus (inbred).</title>
        <authorList>
            <person name="Mitreva M."/>
        </authorList>
    </citation>
    <scope>NUCLEOTIDE SEQUENCE [LARGE SCALE GENOMIC DNA]</scope>
    <source>
        <strain evidence="10 11">S</strain>
    </source>
</reference>
<dbReference type="InterPro" id="IPR026299">
    <property type="entry name" value="MRP-S31"/>
</dbReference>
<keyword evidence="6" id="KW-0687">Ribonucleoprotein</keyword>
<evidence type="ECO:0000256" key="4">
    <source>
        <dbReference type="ARBA" id="ARBA00022980"/>
    </source>
</evidence>
<dbReference type="Proteomes" id="UP000230423">
    <property type="component" value="Unassembled WGS sequence"/>
</dbReference>
<feature type="coiled-coil region" evidence="9">
    <location>
        <begin position="130"/>
        <end position="175"/>
    </location>
</feature>
<evidence type="ECO:0000256" key="7">
    <source>
        <dbReference type="ARBA" id="ARBA00035133"/>
    </source>
</evidence>
<keyword evidence="3" id="KW-0809">Transit peptide</keyword>
<organism evidence="10 11">
    <name type="scientific">Teladorsagia circumcincta</name>
    <name type="common">Brown stomach worm</name>
    <name type="synonym">Ostertagia circumcincta</name>
    <dbReference type="NCBI Taxonomy" id="45464"/>
    <lineage>
        <taxon>Eukaryota</taxon>
        <taxon>Metazoa</taxon>
        <taxon>Ecdysozoa</taxon>
        <taxon>Nematoda</taxon>
        <taxon>Chromadorea</taxon>
        <taxon>Rhabditida</taxon>
        <taxon>Rhabditina</taxon>
        <taxon>Rhabditomorpha</taxon>
        <taxon>Strongyloidea</taxon>
        <taxon>Trichostrongylidae</taxon>
        <taxon>Teladorsagia</taxon>
    </lineage>
</organism>
<dbReference type="Pfam" id="PF15433">
    <property type="entry name" value="MRP-S31"/>
    <property type="match status" value="1"/>
</dbReference>
<accession>A0A2G9TP56</accession>
<evidence type="ECO:0000256" key="2">
    <source>
        <dbReference type="ARBA" id="ARBA00011057"/>
    </source>
</evidence>
<evidence type="ECO:0000313" key="11">
    <source>
        <dbReference type="Proteomes" id="UP000230423"/>
    </source>
</evidence>
<gene>
    <name evidence="10" type="ORF">TELCIR_18775</name>
</gene>
<keyword evidence="9" id="KW-0175">Coiled coil</keyword>
<evidence type="ECO:0000256" key="6">
    <source>
        <dbReference type="ARBA" id="ARBA00023274"/>
    </source>
</evidence>
<evidence type="ECO:0000256" key="8">
    <source>
        <dbReference type="ARBA" id="ARBA00035363"/>
    </source>
</evidence>
<evidence type="ECO:0000256" key="5">
    <source>
        <dbReference type="ARBA" id="ARBA00023128"/>
    </source>
</evidence>
<keyword evidence="5" id="KW-0496">Mitochondrion</keyword>
<protein>
    <recommendedName>
        <fullName evidence="7">Small ribosomal subunit protein mS31</fullName>
    </recommendedName>
    <alternativeName>
        <fullName evidence="8">28S ribosomal protein S31, mitochondrial</fullName>
    </alternativeName>
</protein>
<name>A0A2G9TP56_TELCI</name>
<dbReference type="PANTHER" id="PTHR13231:SF3">
    <property type="entry name" value="SMALL RIBOSOMAL SUBUNIT PROTEIN MS31"/>
    <property type="match status" value="1"/>
</dbReference>
<dbReference type="GO" id="GO:0005763">
    <property type="term" value="C:mitochondrial small ribosomal subunit"/>
    <property type="evidence" value="ECO:0007669"/>
    <property type="project" value="InterPro"/>
</dbReference>
<dbReference type="OrthoDB" id="5989925at2759"/>
<comment type="subcellular location">
    <subcellularLocation>
        <location evidence="1">Mitochondrion</location>
    </subcellularLocation>
</comment>
<dbReference type="PANTHER" id="PTHR13231">
    <property type="entry name" value="MITOCHONDRIAL RIBOSOMAL PROTEIN S31"/>
    <property type="match status" value="1"/>
</dbReference>
<evidence type="ECO:0000313" key="10">
    <source>
        <dbReference type="EMBL" id="PIO59751.1"/>
    </source>
</evidence>
<evidence type="ECO:0000256" key="1">
    <source>
        <dbReference type="ARBA" id="ARBA00004173"/>
    </source>
</evidence>
<keyword evidence="11" id="KW-1185">Reference proteome</keyword>
<keyword evidence="4" id="KW-0689">Ribosomal protein</keyword>